<dbReference type="Pfam" id="PF01590">
    <property type="entry name" value="GAF"/>
    <property type="match status" value="1"/>
</dbReference>
<protein>
    <recommendedName>
        <fullName evidence="1">HD-GYP domain-containing protein</fullName>
    </recommendedName>
</protein>
<dbReference type="InterPro" id="IPR037522">
    <property type="entry name" value="HD_GYP_dom"/>
</dbReference>
<dbReference type="PANTHER" id="PTHR43155:SF2">
    <property type="entry name" value="CYCLIC DI-GMP PHOSPHODIESTERASE PA4108"/>
    <property type="match status" value="1"/>
</dbReference>
<reference evidence="2" key="1">
    <citation type="journal article" date="2021" name="ISME J.">
        <title>Fine-scale metabolic discontinuity in a stratified prokaryote microbiome of a Red Sea deep halocline.</title>
        <authorList>
            <person name="Michoud G."/>
            <person name="Ngugi D.K."/>
            <person name="Barozzi A."/>
            <person name="Merlino G."/>
            <person name="Calleja M.L."/>
            <person name="Delgado-Huertas A."/>
            <person name="Moran X.A.G."/>
            <person name="Daffonchio D."/>
        </authorList>
    </citation>
    <scope>NUCLEOTIDE SEQUENCE</scope>
    <source>
        <strain evidence="2">SuakinDeep_MAG55_1</strain>
    </source>
</reference>
<dbReference type="EMBL" id="JAANXD010000019">
    <property type="protein sequence ID" value="MBS1257306.1"/>
    <property type="molecule type" value="Genomic_DNA"/>
</dbReference>
<proteinExistence type="predicted"/>
<dbReference type="SUPFAM" id="SSF109604">
    <property type="entry name" value="HD-domain/PDEase-like"/>
    <property type="match status" value="1"/>
</dbReference>
<dbReference type="CDD" id="cd00077">
    <property type="entry name" value="HDc"/>
    <property type="match status" value="1"/>
</dbReference>
<evidence type="ECO:0000313" key="3">
    <source>
        <dbReference type="Proteomes" id="UP000722750"/>
    </source>
</evidence>
<organism evidence="2 3">
    <name type="scientific">Candidatus Scalindua arabica</name>
    <dbReference type="NCBI Taxonomy" id="1127984"/>
    <lineage>
        <taxon>Bacteria</taxon>
        <taxon>Pseudomonadati</taxon>
        <taxon>Planctomycetota</taxon>
        <taxon>Candidatus Brocadiia</taxon>
        <taxon>Candidatus Brocadiales</taxon>
        <taxon>Candidatus Scalinduaceae</taxon>
        <taxon>Candidatus Scalindua</taxon>
    </lineage>
</organism>
<evidence type="ECO:0000313" key="2">
    <source>
        <dbReference type="EMBL" id="MBS1257306.1"/>
    </source>
</evidence>
<dbReference type="Gene3D" id="3.30.450.40">
    <property type="match status" value="1"/>
</dbReference>
<feature type="domain" description="HD-GYP" evidence="1">
    <location>
        <begin position="337"/>
        <end position="533"/>
    </location>
</feature>
<dbReference type="AlphaFoldDB" id="A0A941W2D4"/>
<dbReference type="PROSITE" id="PS51832">
    <property type="entry name" value="HD_GYP"/>
    <property type="match status" value="1"/>
</dbReference>
<dbReference type="PANTHER" id="PTHR43155">
    <property type="entry name" value="CYCLIC DI-GMP PHOSPHODIESTERASE PA4108-RELATED"/>
    <property type="match status" value="1"/>
</dbReference>
<evidence type="ECO:0000259" key="1">
    <source>
        <dbReference type="PROSITE" id="PS51832"/>
    </source>
</evidence>
<dbReference type="Proteomes" id="UP000722750">
    <property type="component" value="Unassembled WGS sequence"/>
</dbReference>
<dbReference type="Gene3D" id="1.10.3210.10">
    <property type="entry name" value="Hypothetical protein af1432"/>
    <property type="match status" value="1"/>
</dbReference>
<dbReference type="InterPro" id="IPR003018">
    <property type="entry name" value="GAF"/>
</dbReference>
<gene>
    <name evidence="2" type="ORF">MAG551_00348</name>
</gene>
<comment type="caution">
    <text evidence="2">The sequence shown here is derived from an EMBL/GenBank/DDBJ whole genome shotgun (WGS) entry which is preliminary data.</text>
</comment>
<dbReference type="SUPFAM" id="SSF55781">
    <property type="entry name" value="GAF domain-like"/>
    <property type="match status" value="1"/>
</dbReference>
<dbReference type="SMART" id="SM00065">
    <property type="entry name" value="GAF"/>
    <property type="match status" value="1"/>
</dbReference>
<dbReference type="Pfam" id="PF13487">
    <property type="entry name" value="HD_5"/>
    <property type="match status" value="1"/>
</dbReference>
<name>A0A941W2D4_9BACT</name>
<accession>A0A941W2D4</accession>
<sequence length="535" mass="60818">MLITNQDEAKTQDSNHWKPGEVEITNNFFNNKASLESIGIALTSVFNHEKLFKIIIDLTTNMLRSKYASLMLIDGDSLHIKHSNHIPVDIMMQTRVKVGVGISGWVALKGLPLLVKDVESGTRFLKRNSNRYSTRSFMSIPLTVSDKIIGVINVNDKNNGELFNESDLKIIKVIAKYSAIAIRNATLIEKTKKLSVARQLERTCHHPSNKFLPVTFKSLKLGPFNKSELYLENNNDGEKKYVLYWKGGDRLFINEKREEFIRKNIDRLFVPKNGRKQYLRFMETNLDRVIEDEDSNPKEKYDVAKDVAINIISDLYATPEEVCNVERSKQWIDNILGLISSARNNYADLMNAKSNDQYLYGHSINITMTSLIFAYHMGMNIEELSEFGQGLLLQDIGMGSVDPSIFNKPDKLNKEELNIIRKHSEVGFHILQETGKLSPESCLLALHHHENFDGSGYPYGLKGNDINYYGRISRIVDVYNALTSDRPYARAKSSGDACRIMEEDMEGMFDSEILGSFTDFLGSVRAVNETSRLSI</sequence>
<dbReference type="InterPro" id="IPR003607">
    <property type="entry name" value="HD/PDEase_dom"/>
</dbReference>
<dbReference type="InterPro" id="IPR029016">
    <property type="entry name" value="GAF-like_dom_sf"/>
</dbReference>